<keyword evidence="1" id="KW-0732">Signal</keyword>
<evidence type="ECO:0000313" key="2">
    <source>
        <dbReference type="EMBL" id="KAK2094673.1"/>
    </source>
</evidence>
<keyword evidence="3" id="KW-1185">Reference proteome</keyword>
<reference evidence="2 3" key="1">
    <citation type="submission" date="2023-05" db="EMBL/GenBank/DDBJ databases">
        <title>B98-5 Cell Line De Novo Hybrid Assembly: An Optical Mapping Approach.</title>
        <authorList>
            <person name="Kananen K."/>
            <person name="Auerbach J.A."/>
            <person name="Kautto E."/>
            <person name="Blachly J.S."/>
        </authorList>
    </citation>
    <scope>NUCLEOTIDE SEQUENCE [LARGE SCALE GENOMIC DNA]</scope>
    <source>
        <strain evidence="2">B95-8</strain>
        <tissue evidence="2">Cell line</tissue>
    </source>
</reference>
<evidence type="ECO:0000256" key="1">
    <source>
        <dbReference type="SAM" id="SignalP"/>
    </source>
</evidence>
<sequence length="125" mass="13315">TRGPASMPALAPKEKPLASLLLLLISPSLLKPIRAPHPSEAAQTALHSELCSSVPSSEGPWSSPASIPPHTSSLAPLLTCKATLIIGPSYSTNHCMELLELQCYSRPGLHISVKKHMCEHTSPQH</sequence>
<protein>
    <submittedName>
        <fullName evidence="2">Uncharacterized protein</fullName>
    </submittedName>
</protein>
<name>A0ABQ9UDJ4_SAGOE</name>
<dbReference type="EMBL" id="JASSZA010000014">
    <property type="protein sequence ID" value="KAK2094673.1"/>
    <property type="molecule type" value="Genomic_DNA"/>
</dbReference>
<dbReference type="Proteomes" id="UP001266305">
    <property type="component" value="Unassembled WGS sequence"/>
</dbReference>
<evidence type="ECO:0000313" key="3">
    <source>
        <dbReference type="Proteomes" id="UP001266305"/>
    </source>
</evidence>
<gene>
    <name evidence="2" type="ORF">P7K49_028411</name>
</gene>
<accession>A0ABQ9UDJ4</accession>
<proteinExistence type="predicted"/>
<organism evidence="2 3">
    <name type="scientific">Saguinus oedipus</name>
    <name type="common">Cotton-top tamarin</name>
    <name type="synonym">Oedipomidas oedipus</name>
    <dbReference type="NCBI Taxonomy" id="9490"/>
    <lineage>
        <taxon>Eukaryota</taxon>
        <taxon>Metazoa</taxon>
        <taxon>Chordata</taxon>
        <taxon>Craniata</taxon>
        <taxon>Vertebrata</taxon>
        <taxon>Euteleostomi</taxon>
        <taxon>Mammalia</taxon>
        <taxon>Eutheria</taxon>
        <taxon>Euarchontoglires</taxon>
        <taxon>Primates</taxon>
        <taxon>Haplorrhini</taxon>
        <taxon>Platyrrhini</taxon>
        <taxon>Cebidae</taxon>
        <taxon>Callitrichinae</taxon>
        <taxon>Saguinus</taxon>
    </lineage>
</organism>
<feature type="signal peptide" evidence="1">
    <location>
        <begin position="1"/>
        <end position="35"/>
    </location>
</feature>
<feature type="non-terminal residue" evidence="2">
    <location>
        <position position="1"/>
    </location>
</feature>
<comment type="caution">
    <text evidence="2">The sequence shown here is derived from an EMBL/GenBank/DDBJ whole genome shotgun (WGS) entry which is preliminary data.</text>
</comment>
<feature type="chain" id="PRO_5045437048" evidence="1">
    <location>
        <begin position="36"/>
        <end position="125"/>
    </location>
</feature>